<comment type="similarity">
    <text evidence="4">Belongs to the sirtuin family. Class U subfamily.</text>
</comment>
<dbReference type="Gene3D" id="3.40.50.1220">
    <property type="entry name" value="TPP-binding domain"/>
    <property type="match status" value="1"/>
</dbReference>
<feature type="binding site" evidence="4">
    <location>
        <position position="114"/>
    </location>
    <ligand>
        <name>nicotinamide</name>
        <dbReference type="ChEBI" id="CHEBI:17154"/>
    </ligand>
</feature>
<dbReference type="NCBIfam" id="NF001752">
    <property type="entry name" value="PRK00481.1-1"/>
    <property type="match status" value="1"/>
</dbReference>
<dbReference type="InterPro" id="IPR026591">
    <property type="entry name" value="Sirtuin_cat_small_dom_sf"/>
</dbReference>
<feature type="binding site" evidence="4 5">
    <location>
        <position position="158"/>
    </location>
    <ligand>
        <name>Zn(2+)</name>
        <dbReference type="ChEBI" id="CHEBI:29105"/>
    </ligand>
</feature>
<dbReference type="EMBL" id="CP014567">
    <property type="protein sequence ID" value="AVI06781.1"/>
    <property type="molecule type" value="Genomic_DNA"/>
</dbReference>
<dbReference type="Proteomes" id="UP000665944">
    <property type="component" value="Unassembled WGS sequence"/>
</dbReference>
<dbReference type="RefSeq" id="WP_049414050.1">
    <property type="nucleotide sequence ID" value="NZ_CP014107.1"/>
</dbReference>
<dbReference type="InterPro" id="IPR050134">
    <property type="entry name" value="NAD-dep_sirtuin_deacylases"/>
</dbReference>
<feature type="binding site" evidence="4">
    <location>
        <position position="43"/>
    </location>
    <ligand>
        <name>NAD(+)</name>
        <dbReference type="ChEBI" id="CHEBI:57540"/>
    </ligand>
</feature>
<evidence type="ECO:0000313" key="7">
    <source>
        <dbReference type="EMBL" id="AVI06781.1"/>
    </source>
</evidence>
<proteinExistence type="inferred from homology"/>
<keyword evidence="8" id="KW-0012">Acyltransferase</keyword>
<dbReference type="InterPro" id="IPR028628">
    <property type="entry name" value="Sirtuin_class_U"/>
</dbReference>
<comment type="cofactor">
    <cofactor evidence="4">
        <name>Zn(2+)</name>
        <dbReference type="ChEBI" id="CHEBI:29105"/>
    </cofactor>
    <text evidence="4">Binds 1 zinc ion per subunit.</text>
</comment>
<feature type="active site" description="Proton acceptor" evidence="4 5">
    <location>
        <position position="130"/>
    </location>
</feature>
<gene>
    <name evidence="4" type="primary">cobB</name>
    <name evidence="7" type="ORF">AZE34_08355</name>
    <name evidence="8" type="ORF">J7T32_001665</name>
</gene>
<organism evidence="7">
    <name type="scientific">Staphylococcus hominis</name>
    <dbReference type="NCBI Taxonomy" id="1290"/>
    <lineage>
        <taxon>Bacteria</taxon>
        <taxon>Bacillati</taxon>
        <taxon>Bacillota</taxon>
        <taxon>Bacilli</taxon>
        <taxon>Bacillales</taxon>
        <taxon>Staphylococcaceae</taxon>
        <taxon>Staphylococcus</taxon>
    </lineage>
</organism>
<dbReference type="SUPFAM" id="SSF52467">
    <property type="entry name" value="DHS-like NAD/FAD-binding domain"/>
    <property type="match status" value="1"/>
</dbReference>
<dbReference type="Gene3D" id="3.30.1600.10">
    <property type="entry name" value="SIR2/SIRT2 'Small Domain"/>
    <property type="match status" value="1"/>
</dbReference>
<evidence type="ECO:0000256" key="3">
    <source>
        <dbReference type="ARBA" id="ARBA00023027"/>
    </source>
</evidence>
<dbReference type="PANTHER" id="PTHR11085:SF4">
    <property type="entry name" value="NAD-DEPENDENT PROTEIN DEACYLASE"/>
    <property type="match status" value="1"/>
</dbReference>
<keyword evidence="3 4" id="KW-0520">NAD</keyword>
<evidence type="ECO:0000313" key="8">
    <source>
        <dbReference type="EMBL" id="MCM5671473.1"/>
    </source>
</evidence>
<dbReference type="GO" id="GO:0070403">
    <property type="term" value="F:NAD+ binding"/>
    <property type="evidence" value="ECO:0007669"/>
    <property type="project" value="UniProtKB-UniRule"/>
</dbReference>
<feature type="binding site" evidence="4">
    <location>
        <position position="115"/>
    </location>
    <ligand>
        <name>NAD(+)</name>
        <dbReference type="ChEBI" id="CHEBI:57540"/>
    </ligand>
</feature>
<feature type="binding site" evidence="4">
    <location>
        <position position="130"/>
    </location>
    <ligand>
        <name>NAD(+)</name>
        <dbReference type="ChEBI" id="CHEBI:57540"/>
    </ligand>
</feature>
<dbReference type="InterPro" id="IPR026590">
    <property type="entry name" value="Ssirtuin_cat_dom"/>
</dbReference>
<reference evidence="8 9" key="2">
    <citation type="submission" date="2022-06" db="EMBL/GenBank/DDBJ databases">
        <title>Staphylococcus hominis ShoR14 genome sequence.</title>
        <authorList>
            <person name="Yeo C.C."/>
            <person name="Chew C.H."/>
            <person name="Che Hamzah A.M."/>
            <person name="Al-Trad E.I."/>
        </authorList>
    </citation>
    <scope>NUCLEOTIDE SEQUENCE [LARGE SCALE GENOMIC DNA]</scope>
    <source>
        <strain evidence="8 9">ShoR14</strain>
    </source>
</reference>
<dbReference type="GO" id="GO:0017136">
    <property type="term" value="F:histone deacetylase activity, NAD-dependent"/>
    <property type="evidence" value="ECO:0007669"/>
    <property type="project" value="TreeGrafter"/>
</dbReference>
<dbReference type="AlphaFoldDB" id="A0A3S7GWX8"/>
<comment type="caution">
    <text evidence="4">Lacks conserved residue(s) required for the propagation of feature annotation.</text>
</comment>
<dbReference type="InterPro" id="IPR003000">
    <property type="entry name" value="Sirtuin"/>
</dbReference>
<evidence type="ECO:0000259" key="6">
    <source>
        <dbReference type="PROSITE" id="PS50305"/>
    </source>
</evidence>
<keyword evidence="1 4" id="KW-0963">Cytoplasm</keyword>
<feature type="binding site" evidence="4">
    <location>
        <position position="114"/>
    </location>
    <ligand>
        <name>NAD(+)</name>
        <dbReference type="ChEBI" id="CHEBI:57540"/>
    </ligand>
</feature>
<feature type="binding site" evidence="4">
    <location>
        <position position="42"/>
    </location>
    <ligand>
        <name>NAD(+)</name>
        <dbReference type="ChEBI" id="CHEBI:57540"/>
    </ligand>
</feature>
<feature type="binding site" evidence="4 5">
    <location>
        <position position="138"/>
    </location>
    <ligand>
        <name>Zn(2+)</name>
        <dbReference type="ChEBI" id="CHEBI:29105"/>
    </ligand>
</feature>
<dbReference type="EC" id="2.3.1.286" evidence="4"/>
<dbReference type="GO" id="GO:0005737">
    <property type="term" value="C:cytoplasm"/>
    <property type="evidence" value="ECO:0007669"/>
    <property type="project" value="UniProtKB-SubCell"/>
</dbReference>
<dbReference type="Pfam" id="PF02146">
    <property type="entry name" value="SIR2"/>
    <property type="match status" value="1"/>
</dbReference>
<reference evidence="7" key="1">
    <citation type="submission" date="2016-02" db="EMBL/GenBank/DDBJ databases">
        <title>Genomic sequence of a clinical Staphylococcus hominis isolate.</title>
        <authorList>
            <person name="McClure J.M."/>
            <person name="Zhang K."/>
        </authorList>
    </citation>
    <scope>NUCLEOTIDE SEQUENCE</scope>
    <source>
        <strain evidence="7">C34847</strain>
    </source>
</reference>
<evidence type="ECO:0000313" key="9">
    <source>
        <dbReference type="Proteomes" id="UP000665944"/>
    </source>
</evidence>
<evidence type="ECO:0000256" key="1">
    <source>
        <dbReference type="ARBA" id="ARBA00022490"/>
    </source>
</evidence>
<sequence>MINEVLGLGNKIEKLKEIVDKSNKIVFFTGAGVSVASGIPDFRSMGGLFDEISKDGYSPEYLLSVDHLNDNKESFIDFYHKRLLVADKKPNIVHEWIAELEREGKSLGVITQNIDGLHEDAGSEHIDEIHGTLNRFYCINCGKEYTKSYVMGHKLRYCENCGDVIRPDIVLYGEMLDQPTVFRALDKIQKADTVIVLGSSLVVQPAAGFISNFTGDNLVIINRDATPYDKQASLVIHNDMTEVVEEVMKNK</sequence>
<feature type="binding site" evidence="4">
    <location>
        <position position="42"/>
    </location>
    <ligand>
        <name>nicotinamide</name>
        <dbReference type="ChEBI" id="CHEBI:17154"/>
    </ligand>
</feature>
<dbReference type="EMBL" id="JAGHKT020000002">
    <property type="protein sequence ID" value="MCM5671473.1"/>
    <property type="molecule type" value="Genomic_DNA"/>
</dbReference>
<keyword evidence="4 5" id="KW-0862">Zinc</keyword>
<keyword evidence="4 5" id="KW-0479">Metal-binding</keyword>
<evidence type="ECO:0000256" key="2">
    <source>
        <dbReference type="ARBA" id="ARBA00022679"/>
    </source>
</evidence>
<dbReference type="GO" id="GO:0008270">
    <property type="term" value="F:zinc ion binding"/>
    <property type="evidence" value="ECO:0007669"/>
    <property type="project" value="UniProtKB-UniRule"/>
</dbReference>
<feature type="binding site" evidence="4">
    <location>
        <position position="222"/>
    </location>
    <ligand>
        <name>NAD(+)</name>
        <dbReference type="ChEBI" id="CHEBI:57540"/>
    </ligand>
</feature>
<feature type="binding site" evidence="4">
    <location>
        <position position="199"/>
    </location>
    <ligand>
        <name>NAD(+)</name>
        <dbReference type="ChEBI" id="CHEBI:57540"/>
    </ligand>
</feature>
<keyword evidence="9" id="KW-1185">Reference proteome</keyword>
<evidence type="ECO:0000256" key="5">
    <source>
        <dbReference type="PROSITE-ProRule" id="PRU00236"/>
    </source>
</evidence>
<dbReference type="PANTHER" id="PTHR11085">
    <property type="entry name" value="NAD-DEPENDENT PROTEIN DEACYLASE SIRTUIN-5, MITOCHONDRIAL-RELATED"/>
    <property type="match status" value="1"/>
</dbReference>
<feature type="binding site" evidence="4">
    <location>
        <position position="31"/>
    </location>
    <ligand>
        <name>NAD(+)</name>
        <dbReference type="ChEBI" id="CHEBI:57540"/>
    </ligand>
</feature>
<feature type="binding site" evidence="4 5">
    <location>
        <position position="161"/>
    </location>
    <ligand>
        <name>Zn(2+)</name>
        <dbReference type="ChEBI" id="CHEBI:29105"/>
    </ligand>
</feature>
<comment type="catalytic activity">
    <reaction evidence="4">
        <text>N(6)-acetyl-L-lysyl-[protein] + NAD(+) + H2O = 2''-O-acetyl-ADP-D-ribose + nicotinamide + L-lysyl-[protein]</text>
        <dbReference type="Rhea" id="RHEA:43636"/>
        <dbReference type="Rhea" id="RHEA-COMP:9752"/>
        <dbReference type="Rhea" id="RHEA-COMP:10731"/>
        <dbReference type="ChEBI" id="CHEBI:15377"/>
        <dbReference type="ChEBI" id="CHEBI:17154"/>
        <dbReference type="ChEBI" id="CHEBI:29969"/>
        <dbReference type="ChEBI" id="CHEBI:57540"/>
        <dbReference type="ChEBI" id="CHEBI:61930"/>
        <dbReference type="ChEBI" id="CHEBI:83767"/>
        <dbReference type="EC" id="2.3.1.286"/>
    </reaction>
</comment>
<dbReference type="PROSITE" id="PS50305">
    <property type="entry name" value="SIRTUIN"/>
    <property type="match status" value="1"/>
</dbReference>
<feature type="binding site" evidence="4">
    <location>
        <position position="115"/>
    </location>
    <ligand>
        <name>nicotinamide</name>
        <dbReference type="ChEBI" id="CHEBI:17154"/>
    </ligand>
</feature>
<feature type="binding site" evidence="4">
    <location>
        <position position="200"/>
    </location>
    <ligand>
        <name>NAD(+)</name>
        <dbReference type="ChEBI" id="CHEBI:57540"/>
    </ligand>
</feature>
<comment type="function">
    <text evidence="4">NAD-dependent protein deacetylase which modulates the activities of several enzymes which are inactive in their acetylated form.</text>
</comment>
<dbReference type="HAMAP" id="MF_01968">
    <property type="entry name" value="Sirtuin_ClassU"/>
    <property type="match status" value="1"/>
</dbReference>
<accession>A0A3S7GWX8</accession>
<protein>
    <recommendedName>
        <fullName evidence="4">NAD-dependent protein deacetylase</fullName>
        <ecNumber evidence="4">2.3.1.286</ecNumber>
    </recommendedName>
    <alternativeName>
        <fullName evidence="4">Regulatory protein SIR2 homolog</fullName>
    </alternativeName>
</protein>
<keyword evidence="2 4" id="KW-0808">Transferase</keyword>
<comment type="subcellular location">
    <subcellularLocation>
        <location evidence="4">Cytoplasm</location>
    </subcellularLocation>
</comment>
<evidence type="ECO:0000256" key="4">
    <source>
        <dbReference type="HAMAP-Rule" id="MF_01968"/>
    </source>
</evidence>
<dbReference type="InterPro" id="IPR029035">
    <property type="entry name" value="DHS-like_NAD/FAD-binding_dom"/>
</dbReference>
<feature type="binding site" evidence="4">
    <location>
        <position position="239"/>
    </location>
    <ligand>
        <name>NAD(+)</name>
        <dbReference type="ChEBI" id="CHEBI:57540"/>
    </ligand>
</feature>
<feature type="domain" description="Deacetylase sirtuin-type" evidence="6">
    <location>
        <begin position="5"/>
        <end position="251"/>
    </location>
</feature>
<name>A0A3S7GWX8_STAHO</name>
<feature type="binding site" evidence="4">
    <location>
        <position position="112"/>
    </location>
    <ligand>
        <name>NAD(+)</name>
        <dbReference type="ChEBI" id="CHEBI:57540"/>
    </ligand>
</feature>
<feature type="binding site" evidence="4 5">
    <location>
        <position position="141"/>
    </location>
    <ligand>
        <name>Zn(2+)</name>
        <dbReference type="ChEBI" id="CHEBI:29105"/>
    </ligand>
</feature>